<name>A0A4R5AU89_9FLAO</name>
<dbReference type="OrthoDB" id="885042at2"/>
<accession>A0A4R5AU89</accession>
<dbReference type="Proteomes" id="UP000295278">
    <property type="component" value="Unassembled WGS sequence"/>
</dbReference>
<evidence type="ECO:0000313" key="1">
    <source>
        <dbReference type="EMBL" id="TDD75266.1"/>
    </source>
</evidence>
<protein>
    <submittedName>
        <fullName evidence="1">Uncharacterized protein</fullName>
    </submittedName>
</protein>
<gene>
    <name evidence="1" type="ORF">E0F89_12885</name>
</gene>
<dbReference type="EMBL" id="SMFM01000006">
    <property type="protein sequence ID" value="TDD75266.1"/>
    <property type="molecule type" value="Genomic_DNA"/>
</dbReference>
<dbReference type="RefSeq" id="WP_131910184.1">
    <property type="nucleotide sequence ID" value="NZ_SMFM01000006.1"/>
</dbReference>
<keyword evidence="2" id="KW-1185">Reference proteome</keyword>
<sequence>MKKLILVLLMVILPSFYGFKTLSDNDVYICISKTASKYHYSQNCKGLSRCTHTISKVSVKDAKNRGYSLCGWED</sequence>
<evidence type="ECO:0000313" key="2">
    <source>
        <dbReference type="Proteomes" id="UP000295278"/>
    </source>
</evidence>
<organism evidence="1 2">
    <name type="scientific">Flavobacterium caseinilyticum</name>
    <dbReference type="NCBI Taxonomy" id="2541732"/>
    <lineage>
        <taxon>Bacteria</taxon>
        <taxon>Pseudomonadati</taxon>
        <taxon>Bacteroidota</taxon>
        <taxon>Flavobacteriia</taxon>
        <taxon>Flavobacteriales</taxon>
        <taxon>Flavobacteriaceae</taxon>
        <taxon>Flavobacterium</taxon>
    </lineage>
</organism>
<reference evidence="1 2" key="1">
    <citation type="submission" date="2019-03" db="EMBL/GenBank/DDBJ databases">
        <title>Flavobacterium AT-3-2 sp. nov., isolated from arctic soil.</title>
        <authorList>
            <person name="Chaudhary D.K."/>
        </authorList>
    </citation>
    <scope>NUCLEOTIDE SEQUENCE [LARGE SCALE GENOMIC DNA]</scope>
    <source>
        <strain evidence="1 2">AT-3-2</strain>
    </source>
</reference>
<dbReference type="AlphaFoldDB" id="A0A4R5AU89"/>
<comment type="caution">
    <text evidence="1">The sequence shown here is derived from an EMBL/GenBank/DDBJ whole genome shotgun (WGS) entry which is preliminary data.</text>
</comment>
<proteinExistence type="predicted"/>